<dbReference type="PANTHER" id="PTHR45702">
    <property type="entry name" value="ADAM10/ADAM17 METALLOPEPTIDASE FAMILY MEMBER"/>
    <property type="match status" value="1"/>
</dbReference>
<dbReference type="Gene3D" id="3.40.390.10">
    <property type="entry name" value="Collagenase (Catalytic Domain)"/>
    <property type="match status" value="1"/>
</dbReference>
<dbReference type="OrthoDB" id="2131567at2759"/>
<dbReference type="AlphaFoldDB" id="A0A8X6J0V2"/>
<evidence type="ECO:0000313" key="3">
    <source>
        <dbReference type="Proteomes" id="UP000887116"/>
    </source>
</evidence>
<feature type="compositionally biased region" description="Polar residues" evidence="1">
    <location>
        <begin position="218"/>
        <end position="230"/>
    </location>
</feature>
<reference evidence="2" key="1">
    <citation type="submission" date="2020-07" db="EMBL/GenBank/DDBJ databases">
        <title>Multicomponent nature underlies the extraordinary mechanical properties of spider dragline silk.</title>
        <authorList>
            <person name="Kono N."/>
            <person name="Nakamura H."/>
            <person name="Mori M."/>
            <person name="Yoshida Y."/>
            <person name="Ohtoshi R."/>
            <person name="Malay A.D."/>
            <person name="Moran D.A.P."/>
            <person name="Tomita M."/>
            <person name="Numata K."/>
            <person name="Arakawa K."/>
        </authorList>
    </citation>
    <scope>NUCLEOTIDE SEQUENCE</scope>
</reference>
<proteinExistence type="predicted"/>
<evidence type="ECO:0000313" key="2">
    <source>
        <dbReference type="EMBL" id="GFQ86625.1"/>
    </source>
</evidence>
<dbReference type="PANTHER" id="PTHR45702:SF3">
    <property type="entry name" value="KUZBANIAN-LIKE, ISOFORM A"/>
    <property type="match status" value="1"/>
</dbReference>
<feature type="region of interest" description="Disordered" evidence="1">
    <location>
        <begin position="205"/>
        <end position="230"/>
    </location>
</feature>
<protein>
    <submittedName>
        <fullName evidence="2">Uncharacterized protein</fullName>
    </submittedName>
</protein>
<dbReference type="GO" id="GO:0007219">
    <property type="term" value="P:Notch signaling pathway"/>
    <property type="evidence" value="ECO:0007669"/>
    <property type="project" value="TreeGrafter"/>
</dbReference>
<evidence type="ECO:0000256" key="1">
    <source>
        <dbReference type="SAM" id="MobiDB-lite"/>
    </source>
</evidence>
<dbReference type="GO" id="GO:0004222">
    <property type="term" value="F:metalloendopeptidase activity"/>
    <property type="evidence" value="ECO:0007669"/>
    <property type="project" value="TreeGrafter"/>
</dbReference>
<accession>A0A8X6J0V2</accession>
<name>A0A8X6J0V2_TRICU</name>
<dbReference type="InterPro" id="IPR051489">
    <property type="entry name" value="ADAM_Metalloproteinase"/>
</dbReference>
<organism evidence="2 3">
    <name type="scientific">Trichonephila clavata</name>
    <name type="common">Joro spider</name>
    <name type="synonym">Nephila clavata</name>
    <dbReference type="NCBI Taxonomy" id="2740835"/>
    <lineage>
        <taxon>Eukaryota</taxon>
        <taxon>Metazoa</taxon>
        <taxon>Ecdysozoa</taxon>
        <taxon>Arthropoda</taxon>
        <taxon>Chelicerata</taxon>
        <taxon>Arachnida</taxon>
        <taxon>Araneae</taxon>
        <taxon>Araneomorphae</taxon>
        <taxon>Entelegynae</taxon>
        <taxon>Araneoidea</taxon>
        <taxon>Nephilidae</taxon>
        <taxon>Trichonephila</taxon>
    </lineage>
</organism>
<comment type="caution">
    <text evidence="2">The sequence shown here is derived from an EMBL/GenBank/DDBJ whole genome shotgun (WGS) entry which is preliminary data.</text>
</comment>
<dbReference type="Proteomes" id="UP000887116">
    <property type="component" value="Unassembled WGS sequence"/>
</dbReference>
<gene>
    <name evidence="2" type="primary">AVEN_121036_1</name>
    <name evidence="2" type="ORF">TNCT_640191</name>
</gene>
<feature type="region of interest" description="Disordered" evidence="1">
    <location>
        <begin position="126"/>
        <end position="164"/>
    </location>
</feature>
<dbReference type="InterPro" id="IPR024079">
    <property type="entry name" value="MetalloPept_cat_dom_sf"/>
</dbReference>
<keyword evidence="3" id="KW-1185">Reference proteome</keyword>
<feature type="compositionally biased region" description="Basic residues" evidence="1">
    <location>
        <begin position="129"/>
        <end position="164"/>
    </location>
</feature>
<sequence length="375" mass="43928">MSHKQNHQSGLLYFSSSEKCLSCYEGEENSSVHGILLDSGLLDGTVRIDDEEYFVEPAKNYFSPLQHFHSVVYRLSDIKFPETNRTCMQSVIKKSDCQHDKHSKRSTRTNLYSTDDQKLHKSHQMLVNKHQKLKKRRKRLHKHSHHGKRHGTKQTRDRSSRKKSKMYLADSEIFENFEYFKNDVRDFPKYSSKFSMNSKHRFEQWFGDSTRPDPDYDTSANRESSLSSSFNENIFENQTATETFTFPSNRTDLLTTSFEHGTTPSGTTTVRSKPEVFLEDTHDAPYWRELDALHYTEDGRTGSSEPYGVRSIQRTQWNEDRGQRHVAVDRRKSTCLLYLQADHLFYQRMGSEEACIDAMTRHVQRVNSIYRTTGK</sequence>
<dbReference type="GO" id="GO:0006509">
    <property type="term" value="P:membrane protein ectodomain proteolysis"/>
    <property type="evidence" value="ECO:0007669"/>
    <property type="project" value="TreeGrafter"/>
</dbReference>
<dbReference type="GO" id="GO:0005886">
    <property type="term" value="C:plasma membrane"/>
    <property type="evidence" value="ECO:0007669"/>
    <property type="project" value="TreeGrafter"/>
</dbReference>
<dbReference type="EMBL" id="BMAO01023087">
    <property type="protein sequence ID" value="GFQ86625.1"/>
    <property type="molecule type" value="Genomic_DNA"/>
</dbReference>